<dbReference type="InterPro" id="IPR002487">
    <property type="entry name" value="TF_Kbox"/>
</dbReference>
<dbReference type="AlphaFoldDB" id="A0A6A4NUL6"/>
<proteinExistence type="predicted"/>
<dbReference type="Pfam" id="PF01486">
    <property type="entry name" value="K-box"/>
    <property type="match status" value="1"/>
</dbReference>
<comment type="caution">
    <text evidence="3">The sequence shown here is derived from an EMBL/GenBank/DDBJ whole genome shotgun (WGS) entry which is preliminary data.</text>
</comment>
<feature type="coiled-coil region" evidence="1">
    <location>
        <begin position="11"/>
        <end position="45"/>
    </location>
</feature>
<sequence length="107" mass="12324">MALKRIRTRKNQVINDSISELQKKARLLQEQNNNIANKIKDQEKIVGESQQCWPQTLDPNSSTFNLCPPNLQSPQRLVLSLTLGYLSSLPLLSMLNVNYLRCFKLRL</sequence>
<dbReference type="GO" id="GO:0005634">
    <property type="term" value="C:nucleus"/>
    <property type="evidence" value="ECO:0007669"/>
    <property type="project" value="InterPro"/>
</dbReference>
<dbReference type="GO" id="GO:0003700">
    <property type="term" value="F:DNA-binding transcription factor activity"/>
    <property type="evidence" value="ECO:0007669"/>
    <property type="project" value="InterPro"/>
</dbReference>
<dbReference type="EMBL" id="WOCE01000021">
    <property type="protein sequence ID" value="KAE9590308.1"/>
    <property type="molecule type" value="Genomic_DNA"/>
</dbReference>
<keyword evidence="1" id="KW-0175">Coiled coil</keyword>
<feature type="domain" description="K-box" evidence="2">
    <location>
        <begin position="2"/>
        <end position="39"/>
    </location>
</feature>
<dbReference type="Proteomes" id="UP000447434">
    <property type="component" value="Chromosome 21"/>
</dbReference>
<gene>
    <name evidence="3" type="ORF">Lalb_Chr21g0318241</name>
</gene>
<accession>A0A6A4NUL6</accession>
<name>A0A6A4NUL6_LUPAL</name>
<evidence type="ECO:0000259" key="2">
    <source>
        <dbReference type="Pfam" id="PF01486"/>
    </source>
</evidence>
<reference evidence="4" key="1">
    <citation type="journal article" date="2020" name="Nat. Commun.">
        <title>Genome sequence of the cluster root forming white lupin.</title>
        <authorList>
            <person name="Hufnagel B."/>
            <person name="Marques A."/>
            <person name="Soriano A."/>
            <person name="Marques L."/>
            <person name="Divol F."/>
            <person name="Doumas P."/>
            <person name="Sallet E."/>
            <person name="Mancinotti D."/>
            <person name="Carrere S."/>
            <person name="Marande W."/>
            <person name="Arribat S."/>
            <person name="Keller J."/>
            <person name="Huneau C."/>
            <person name="Blein T."/>
            <person name="Aime D."/>
            <person name="Laguerre M."/>
            <person name="Taylor J."/>
            <person name="Schubert V."/>
            <person name="Nelson M."/>
            <person name="Geu-Flores F."/>
            <person name="Crespi M."/>
            <person name="Gallardo-Guerrero K."/>
            <person name="Delaux P.-M."/>
            <person name="Salse J."/>
            <person name="Berges H."/>
            <person name="Guyot R."/>
            <person name="Gouzy J."/>
            <person name="Peret B."/>
        </authorList>
    </citation>
    <scope>NUCLEOTIDE SEQUENCE [LARGE SCALE GENOMIC DNA]</scope>
    <source>
        <strain evidence="4">cv. Amiga</strain>
    </source>
</reference>
<evidence type="ECO:0000256" key="1">
    <source>
        <dbReference type="SAM" id="Coils"/>
    </source>
</evidence>
<organism evidence="3 4">
    <name type="scientific">Lupinus albus</name>
    <name type="common">White lupine</name>
    <name type="synonym">Lupinus termis</name>
    <dbReference type="NCBI Taxonomy" id="3870"/>
    <lineage>
        <taxon>Eukaryota</taxon>
        <taxon>Viridiplantae</taxon>
        <taxon>Streptophyta</taxon>
        <taxon>Embryophyta</taxon>
        <taxon>Tracheophyta</taxon>
        <taxon>Spermatophyta</taxon>
        <taxon>Magnoliopsida</taxon>
        <taxon>eudicotyledons</taxon>
        <taxon>Gunneridae</taxon>
        <taxon>Pentapetalae</taxon>
        <taxon>rosids</taxon>
        <taxon>fabids</taxon>
        <taxon>Fabales</taxon>
        <taxon>Fabaceae</taxon>
        <taxon>Papilionoideae</taxon>
        <taxon>50 kb inversion clade</taxon>
        <taxon>genistoids sensu lato</taxon>
        <taxon>core genistoids</taxon>
        <taxon>Genisteae</taxon>
        <taxon>Lupinus</taxon>
    </lineage>
</organism>
<evidence type="ECO:0000313" key="3">
    <source>
        <dbReference type="EMBL" id="KAE9590308.1"/>
    </source>
</evidence>
<evidence type="ECO:0000313" key="4">
    <source>
        <dbReference type="Proteomes" id="UP000447434"/>
    </source>
</evidence>
<keyword evidence="4" id="KW-1185">Reference proteome</keyword>
<protein>
    <submittedName>
        <fullName evidence="3">Putative transcription factor, K-box</fullName>
    </submittedName>
</protein>